<dbReference type="AlphaFoldDB" id="A0A4V6XVV1"/>
<keyword evidence="1" id="KW-0175">Coiled coil</keyword>
<dbReference type="EMBL" id="AZBU02000008">
    <property type="protein sequence ID" value="TKR68065.1"/>
    <property type="molecule type" value="Genomic_DNA"/>
</dbReference>
<feature type="transmembrane region" description="Helical" evidence="2">
    <location>
        <begin position="334"/>
        <end position="352"/>
    </location>
</feature>
<proteinExistence type="predicted"/>
<evidence type="ECO:0000256" key="2">
    <source>
        <dbReference type="SAM" id="Phobius"/>
    </source>
</evidence>
<dbReference type="STRING" id="34508.A0A4V6XVV1"/>
<accession>A0A4V6XVV1</accession>
<comment type="caution">
    <text evidence="3">The sequence shown here is derived from an EMBL/GenBank/DDBJ whole genome shotgun (WGS) entry which is preliminary data.</text>
</comment>
<reference evidence="3 4" key="2">
    <citation type="journal article" date="2019" name="G3 (Bethesda)">
        <title>Hybrid Assembly of the Genome of the Entomopathogenic Nematode Steinernema carpocapsae Identifies the X-Chromosome.</title>
        <authorList>
            <person name="Serra L."/>
            <person name="Macchietto M."/>
            <person name="Macias-Munoz A."/>
            <person name="McGill C.J."/>
            <person name="Rodriguez I.M."/>
            <person name="Rodriguez B."/>
            <person name="Murad R."/>
            <person name="Mortazavi A."/>
        </authorList>
    </citation>
    <scope>NUCLEOTIDE SEQUENCE [LARGE SCALE GENOMIC DNA]</scope>
    <source>
        <strain evidence="3 4">ALL</strain>
    </source>
</reference>
<feature type="coiled-coil region" evidence="1">
    <location>
        <begin position="116"/>
        <end position="198"/>
    </location>
</feature>
<evidence type="ECO:0000313" key="4">
    <source>
        <dbReference type="Proteomes" id="UP000298663"/>
    </source>
</evidence>
<evidence type="ECO:0000256" key="1">
    <source>
        <dbReference type="SAM" id="Coils"/>
    </source>
</evidence>
<name>A0A4V6XVV1_STECR</name>
<keyword evidence="2" id="KW-1133">Transmembrane helix</keyword>
<keyword evidence="2" id="KW-0812">Transmembrane</keyword>
<evidence type="ECO:0000313" key="3">
    <source>
        <dbReference type="EMBL" id="TKR68065.1"/>
    </source>
</evidence>
<gene>
    <name evidence="3" type="ORF">L596_024107</name>
</gene>
<organism evidence="3 4">
    <name type="scientific">Steinernema carpocapsae</name>
    <name type="common">Entomopathogenic nematode</name>
    <dbReference type="NCBI Taxonomy" id="34508"/>
    <lineage>
        <taxon>Eukaryota</taxon>
        <taxon>Metazoa</taxon>
        <taxon>Ecdysozoa</taxon>
        <taxon>Nematoda</taxon>
        <taxon>Chromadorea</taxon>
        <taxon>Rhabditida</taxon>
        <taxon>Tylenchina</taxon>
        <taxon>Panagrolaimomorpha</taxon>
        <taxon>Strongyloidoidea</taxon>
        <taxon>Steinernematidae</taxon>
        <taxon>Steinernema</taxon>
    </lineage>
</organism>
<reference evidence="3 4" key="1">
    <citation type="journal article" date="2015" name="Genome Biol.">
        <title>Comparative genomics of Steinernema reveals deeply conserved gene regulatory networks.</title>
        <authorList>
            <person name="Dillman A.R."/>
            <person name="Macchietto M."/>
            <person name="Porter C.F."/>
            <person name="Rogers A."/>
            <person name="Williams B."/>
            <person name="Antoshechkin I."/>
            <person name="Lee M.M."/>
            <person name="Goodwin Z."/>
            <person name="Lu X."/>
            <person name="Lewis E.E."/>
            <person name="Goodrich-Blair H."/>
            <person name="Stock S.P."/>
            <person name="Adams B.J."/>
            <person name="Sternberg P.W."/>
            <person name="Mortazavi A."/>
        </authorList>
    </citation>
    <scope>NUCLEOTIDE SEQUENCE [LARGE SCALE GENOMIC DNA]</scope>
    <source>
        <strain evidence="3 4">ALL</strain>
    </source>
</reference>
<feature type="coiled-coil region" evidence="1">
    <location>
        <begin position="246"/>
        <end position="301"/>
    </location>
</feature>
<keyword evidence="4" id="KW-1185">Reference proteome</keyword>
<keyword evidence="2" id="KW-0472">Membrane</keyword>
<dbReference type="Proteomes" id="UP000298663">
    <property type="component" value="Unassembled WGS sequence"/>
</dbReference>
<protein>
    <submittedName>
        <fullName evidence="3">Uncharacterized protein</fullName>
    </submittedName>
</protein>
<sequence>MHIKNAEKWAQILGDLSTNDETRISRALKTFDETAFTGIDFAANSIITSVLVADKEGHFRSRLEEMRQKLSDWLLGAPNVAERVYFKAVDELQAMNKPLNPKLDASIRQFKEKLAKEKHEKVVECLKLEVQRKNDQIANLQMELSSSTEETFNYVYTDGHMSEGISPRQIVEEVKAEKQKLEDELRSVEVVNGNLEALGDSLKDENKKLKDSIRMSEYNFRMRQADEIRSLNQNHTEIVRSMSDHIQTLEALVEKQKIFLEDLKEAKRAQASRHKEKMELLEEKLNKITETQKQAEKVASAQRRNCFFFEKRLQHQANELEHYRKITENSSWEIGVSFLLGACVGVIILLFLQLTR</sequence>